<gene>
    <name evidence="3" type="ORF">EV670_1098</name>
</gene>
<evidence type="ECO:0000313" key="4">
    <source>
        <dbReference type="Proteomes" id="UP000293671"/>
    </source>
</evidence>
<evidence type="ECO:0000256" key="1">
    <source>
        <dbReference type="SAM" id="MobiDB-lite"/>
    </source>
</evidence>
<evidence type="ECO:0000256" key="2">
    <source>
        <dbReference type="SAM" id="SignalP"/>
    </source>
</evidence>
<proteinExistence type="predicted"/>
<keyword evidence="4" id="KW-1185">Reference proteome</keyword>
<evidence type="ECO:0000313" key="3">
    <source>
        <dbReference type="EMBL" id="RZU03065.1"/>
    </source>
</evidence>
<accession>A0A4Q7W2A5</accession>
<organism evidence="3 4">
    <name type="scientific">Rivibacter subsaxonicus</name>
    <dbReference type="NCBI Taxonomy" id="457575"/>
    <lineage>
        <taxon>Bacteria</taxon>
        <taxon>Pseudomonadati</taxon>
        <taxon>Pseudomonadota</taxon>
        <taxon>Betaproteobacteria</taxon>
        <taxon>Burkholderiales</taxon>
        <taxon>Rivibacter</taxon>
    </lineage>
</organism>
<reference evidence="3 4" key="1">
    <citation type="submission" date="2019-02" db="EMBL/GenBank/DDBJ databases">
        <title>Genomic Encyclopedia of Type Strains, Phase IV (KMG-IV): sequencing the most valuable type-strain genomes for metagenomic binning, comparative biology and taxonomic classification.</title>
        <authorList>
            <person name="Goeker M."/>
        </authorList>
    </citation>
    <scope>NUCLEOTIDE SEQUENCE [LARGE SCALE GENOMIC DNA]</scope>
    <source>
        <strain evidence="3 4">DSM 19570</strain>
    </source>
</reference>
<comment type="caution">
    <text evidence="3">The sequence shown here is derived from an EMBL/GenBank/DDBJ whole genome shotgun (WGS) entry which is preliminary data.</text>
</comment>
<dbReference type="EMBL" id="SHKP01000004">
    <property type="protein sequence ID" value="RZU03065.1"/>
    <property type="molecule type" value="Genomic_DNA"/>
</dbReference>
<feature type="region of interest" description="Disordered" evidence="1">
    <location>
        <begin position="90"/>
        <end position="112"/>
    </location>
</feature>
<sequence length="112" mass="11527">MFRIPLGVAPSAAAMTLLLVAAGALAQPASVAAPASAPRRADPADPAASVPVLNHRSAFTGYRPNVEQPVGAWRELNDQVGRIGGWRSYAREAQSTAPPEAAASAPATTDKR</sequence>
<feature type="chain" id="PRO_5020240919" evidence="2">
    <location>
        <begin position="27"/>
        <end position="112"/>
    </location>
</feature>
<feature type="compositionally biased region" description="Low complexity" evidence="1">
    <location>
        <begin position="92"/>
        <end position="112"/>
    </location>
</feature>
<keyword evidence="2" id="KW-0732">Signal</keyword>
<protein>
    <submittedName>
        <fullName evidence="3">Uncharacterized protein</fullName>
    </submittedName>
</protein>
<name>A0A4Q7W2A5_9BURK</name>
<dbReference type="Proteomes" id="UP000293671">
    <property type="component" value="Unassembled WGS sequence"/>
</dbReference>
<dbReference type="AlphaFoldDB" id="A0A4Q7W2A5"/>
<feature type="signal peptide" evidence="2">
    <location>
        <begin position="1"/>
        <end position="26"/>
    </location>
</feature>